<dbReference type="Gene3D" id="3.10.120.10">
    <property type="entry name" value="Cytochrome b5-like heme/steroid binding domain"/>
    <property type="match status" value="1"/>
</dbReference>
<feature type="domain" description="Cytochrome b5 heme-binding" evidence="2">
    <location>
        <begin position="27"/>
        <end position="133"/>
    </location>
</feature>
<reference evidence="4" key="1">
    <citation type="submission" date="2019-03" db="EMBL/GenBank/DDBJ databases">
        <title>Snf2 controls pulcherriminic acid biosynthesis and connects pigmentation and antifungal activity of the yeast Metschnikowia pulcherrima.</title>
        <authorList>
            <person name="Gore-Lloyd D."/>
            <person name="Sumann I."/>
            <person name="Brachmann A.O."/>
            <person name="Schneeberger K."/>
            <person name="Ortiz-Merino R.A."/>
            <person name="Moreno-Beltran M."/>
            <person name="Schlaefli M."/>
            <person name="Kirner P."/>
            <person name="Santos Kron A."/>
            <person name="Wolfe K.H."/>
            <person name="Piel J."/>
            <person name="Ahrens C.H."/>
            <person name="Henk D."/>
            <person name="Freimoser F.M."/>
        </authorList>
    </citation>
    <scope>NUCLEOTIDE SEQUENCE [LARGE SCALE GENOMIC DNA]</scope>
    <source>
        <strain evidence="4">APC 1.2</strain>
    </source>
</reference>
<proteinExistence type="inferred from homology"/>
<dbReference type="InterPro" id="IPR001199">
    <property type="entry name" value="Cyt_B5-like_heme/steroid-bd"/>
</dbReference>
<dbReference type="Proteomes" id="UP000292447">
    <property type="component" value="Chromosome III"/>
</dbReference>
<comment type="similarity">
    <text evidence="1">Belongs to the cytochrome b5 family. MAPR subfamily.</text>
</comment>
<protein>
    <submittedName>
        <fullName evidence="3">Cytochrome b5-like Heme/Steroid binding domain-containing protein</fullName>
    </submittedName>
</protein>
<dbReference type="PANTHER" id="PTHR10281">
    <property type="entry name" value="MEMBRANE-ASSOCIATED PROGESTERONE RECEPTOR COMPONENT-RELATED"/>
    <property type="match status" value="1"/>
</dbReference>
<dbReference type="InterPro" id="IPR050577">
    <property type="entry name" value="MAPR/NEUFC/NENF-like"/>
</dbReference>
<gene>
    <name evidence="3" type="primary">MPUL0C09130</name>
    <name evidence="3" type="ORF">METSCH_C09130</name>
</gene>
<dbReference type="GO" id="GO:0016020">
    <property type="term" value="C:membrane"/>
    <property type="evidence" value="ECO:0007669"/>
    <property type="project" value="TreeGrafter"/>
</dbReference>
<dbReference type="GO" id="GO:0012505">
    <property type="term" value="C:endomembrane system"/>
    <property type="evidence" value="ECO:0007669"/>
    <property type="project" value="TreeGrafter"/>
</dbReference>
<sequence length="139" mass="16223">MENHSDVSPNEFELHNSQVDILTLPIYTRTQLLRYNGQDKNRIFVAIKGYIYDVTSNRRNYGAGKSYHKLVGKDVSRLLGLNRLQLKANESDTGLGEHKEEWDTSDFSEKQLQALDKWVAFFNKRYRIVGIVVHHQTRK</sequence>
<dbReference type="AlphaFoldDB" id="A0A4P6XN89"/>
<organism evidence="3 4">
    <name type="scientific">Metschnikowia aff. pulcherrima</name>
    <dbReference type="NCBI Taxonomy" id="2163413"/>
    <lineage>
        <taxon>Eukaryota</taxon>
        <taxon>Fungi</taxon>
        <taxon>Dikarya</taxon>
        <taxon>Ascomycota</taxon>
        <taxon>Saccharomycotina</taxon>
        <taxon>Pichiomycetes</taxon>
        <taxon>Metschnikowiaceae</taxon>
        <taxon>Metschnikowia</taxon>
    </lineage>
</organism>
<name>A0A4P6XN89_9ASCO</name>
<dbReference type="Pfam" id="PF00173">
    <property type="entry name" value="Cyt-b5"/>
    <property type="match status" value="1"/>
</dbReference>
<evidence type="ECO:0000256" key="1">
    <source>
        <dbReference type="ARBA" id="ARBA00038357"/>
    </source>
</evidence>
<evidence type="ECO:0000313" key="4">
    <source>
        <dbReference type="Proteomes" id="UP000292447"/>
    </source>
</evidence>
<dbReference type="SMART" id="SM01117">
    <property type="entry name" value="Cyt-b5"/>
    <property type="match status" value="1"/>
</dbReference>
<dbReference type="SUPFAM" id="SSF55856">
    <property type="entry name" value="Cytochrome b5-like heme/steroid binding domain"/>
    <property type="match status" value="1"/>
</dbReference>
<evidence type="ECO:0000259" key="2">
    <source>
        <dbReference type="SMART" id="SM01117"/>
    </source>
</evidence>
<dbReference type="PANTHER" id="PTHR10281:SF76">
    <property type="entry name" value="CALCUTTA CUP-RELATED"/>
    <property type="match status" value="1"/>
</dbReference>
<keyword evidence="4" id="KW-1185">Reference proteome</keyword>
<dbReference type="InterPro" id="IPR036400">
    <property type="entry name" value="Cyt_B5-like_heme/steroid_sf"/>
</dbReference>
<evidence type="ECO:0000313" key="3">
    <source>
        <dbReference type="EMBL" id="QBM88932.1"/>
    </source>
</evidence>
<accession>A0A4P6XN89</accession>
<dbReference type="EMBL" id="CP034458">
    <property type="protein sequence ID" value="QBM88932.1"/>
    <property type="molecule type" value="Genomic_DNA"/>
</dbReference>
<dbReference type="STRING" id="2163413.A0A4P6XN89"/>